<dbReference type="EMBL" id="JAHLFG010000009">
    <property type="protein sequence ID" value="MBU3826069.1"/>
    <property type="molecule type" value="Genomic_DNA"/>
</dbReference>
<feature type="transmembrane region" description="Helical" evidence="3">
    <location>
        <begin position="83"/>
        <end position="100"/>
    </location>
</feature>
<dbReference type="InterPro" id="IPR016152">
    <property type="entry name" value="PTrfase/Anion_transptr"/>
</dbReference>
<evidence type="ECO:0000259" key="4">
    <source>
        <dbReference type="PROSITE" id="PS51094"/>
    </source>
</evidence>
<evidence type="ECO:0000256" key="1">
    <source>
        <dbReference type="ARBA" id="ARBA00009617"/>
    </source>
</evidence>
<feature type="transmembrane region" description="Helical" evidence="3">
    <location>
        <begin position="233"/>
        <end position="258"/>
    </location>
</feature>
<dbReference type="SUPFAM" id="SSF103473">
    <property type="entry name" value="MFS general substrate transporter"/>
    <property type="match status" value="1"/>
</dbReference>
<gene>
    <name evidence="5" type="ORF">IAA31_01045</name>
</gene>
<proteinExistence type="inferred from homology"/>
<organism evidence="5 6">
    <name type="scientific">Candidatus Anaerobiospirillum merdipullorum</name>
    <dbReference type="NCBI Taxonomy" id="2838450"/>
    <lineage>
        <taxon>Bacteria</taxon>
        <taxon>Pseudomonadati</taxon>
        <taxon>Pseudomonadota</taxon>
        <taxon>Gammaproteobacteria</taxon>
        <taxon>Aeromonadales</taxon>
        <taxon>Succinivibrionaceae</taxon>
        <taxon>Anaerobiospirillum</taxon>
    </lineage>
</organism>
<feature type="transmembrane region" description="Helical" evidence="3">
    <location>
        <begin position="112"/>
        <end position="135"/>
    </location>
</feature>
<protein>
    <submittedName>
        <fullName evidence="5">MFS transporter</fullName>
    </submittedName>
</protein>
<feature type="transmembrane region" description="Helical" evidence="3">
    <location>
        <begin position="48"/>
        <end position="71"/>
    </location>
</feature>
<reference evidence="5" key="2">
    <citation type="submission" date="2021-04" db="EMBL/GenBank/DDBJ databases">
        <authorList>
            <person name="Gilroy R."/>
        </authorList>
    </citation>
    <scope>NUCLEOTIDE SEQUENCE</scope>
    <source>
        <strain evidence="5">687</strain>
    </source>
</reference>
<keyword evidence="3" id="KW-1133">Transmembrane helix</keyword>
<feature type="transmembrane region" description="Helical" evidence="3">
    <location>
        <begin position="295"/>
        <end position="315"/>
    </location>
</feature>
<dbReference type="Gene3D" id="3.40.930.10">
    <property type="entry name" value="Mannitol-specific EII, Chain A"/>
    <property type="match status" value="1"/>
</dbReference>
<name>A0A9E2NT38_9GAMM</name>
<evidence type="ECO:0000256" key="3">
    <source>
        <dbReference type="SAM" id="Phobius"/>
    </source>
</evidence>
<evidence type="ECO:0000256" key="2">
    <source>
        <dbReference type="ARBA" id="ARBA00022847"/>
    </source>
</evidence>
<keyword evidence="2" id="KW-0813">Transport</keyword>
<reference evidence="5" key="1">
    <citation type="journal article" date="2021" name="PeerJ">
        <title>Extensive microbial diversity within the chicken gut microbiome revealed by metagenomics and culture.</title>
        <authorList>
            <person name="Gilroy R."/>
            <person name="Ravi A."/>
            <person name="Getino M."/>
            <person name="Pursley I."/>
            <person name="Horton D.L."/>
            <person name="Alikhan N.F."/>
            <person name="Baker D."/>
            <person name="Gharbi K."/>
            <person name="Hall N."/>
            <person name="Watson M."/>
            <person name="Adriaenssens E.M."/>
            <person name="Foster-Nyarko E."/>
            <person name="Jarju S."/>
            <person name="Secka A."/>
            <person name="Antonio M."/>
            <person name="Oren A."/>
            <person name="Chaudhuri R.R."/>
            <person name="La Ragione R."/>
            <person name="Hildebrand F."/>
            <person name="Pallen M.J."/>
        </authorList>
    </citation>
    <scope>NUCLEOTIDE SEQUENCE</scope>
    <source>
        <strain evidence="5">687</strain>
    </source>
</reference>
<feature type="transmembrane region" description="Helical" evidence="3">
    <location>
        <begin position="264"/>
        <end position="283"/>
    </location>
</feature>
<dbReference type="PROSITE" id="PS51094">
    <property type="entry name" value="PTS_EIIA_TYPE_2"/>
    <property type="match status" value="1"/>
</dbReference>
<dbReference type="CDD" id="cd00211">
    <property type="entry name" value="PTS_IIA_fru"/>
    <property type="match status" value="1"/>
</dbReference>
<keyword evidence="2" id="KW-0769">Symport</keyword>
<keyword evidence="3" id="KW-0472">Membrane</keyword>
<dbReference type="GO" id="GO:0015293">
    <property type="term" value="F:symporter activity"/>
    <property type="evidence" value="ECO:0007669"/>
    <property type="project" value="UniProtKB-KW"/>
</dbReference>
<dbReference type="PANTHER" id="PTHR11328">
    <property type="entry name" value="MAJOR FACILITATOR SUPERFAMILY DOMAIN-CONTAINING PROTEIN"/>
    <property type="match status" value="1"/>
</dbReference>
<feature type="transmembrane region" description="Helical" evidence="3">
    <location>
        <begin position="371"/>
        <end position="396"/>
    </location>
</feature>
<comment type="similarity">
    <text evidence="1">Belongs to the sodium:galactoside symporter (TC 2.A.2) family.</text>
</comment>
<feature type="domain" description="PTS EIIA type-2" evidence="4">
    <location>
        <begin position="468"/>
        <end position="613"/>
    </location>
</feature>
<feature type="transmembrane region" description="Helical" evidence="3">
    <location>
        <begin position="187"/>
        <end position="206"/>
    </location>
</feature>
<accession>A0A9E2NT38</accession>
<dbReference type="PANTHER" id="PTHR11328:SF36">
    <property type="entry name" value="MELIBIOSE PERMEASE"/>
    <property type="match status" value="1"/>
</dbReference>
<dbReference type="InterPro" id="IPR036259">
    <property type="entry name" value="MFS_trans_sf"/>
</dbReference>
<dbReference type="Pfam" id="PF00359">
    <property type="entry name" value="PTS_EIIA_2"/>
    <property type="match status" value="1"/>
</dbReference>
<feature type="transmembrane region" description="Helical" evidence="3">
    <location>
        <begin position="155"/>
        <end position="175"/>
    </location>
</feature>
<dbReference type="InterPro" id="IPR002178">
    <property type="entry name" value="PTS_EIIA_type-2_dom"/>
</dbReference>
<keyword evidence="3" id="KW-0812">Transmembrane</keyword>
<dbReference type="GO" id="GO:0008643">
    <property type="term" value="P:carbohydrate transport"/>
    <property type="evidence" value="ECO:0007669"/>
    <property type="project" value="InterPro"/>
</dbReference>
<dbReference type="SUPFAM" id="SSF55804">
    <property type="entry name" value="Phoshotransferase/anion transport protein"/>
    <property type="match status" value="1"/>
</dbReference>
<comment type="caution">
    <text evidence="5">The sequence shown here is derived from an EMBL/GenBank/DDBJ whole genome shotgun (WGS) entry which is preliminary data.</text>
</comment>
<evidence type="ECO:0000313" key="6">
    <source>
        <dbReference type="Proteomes" id="UP000824150"/>
    </source>
</evidence>
<dbReference type="AlphaFoldDB" id="A0A9E2NT38"/>
<dbReference type="Gene3D" id="1.20.1250.20">
    <property type="entry name" value="MFS general substrate transporter like domains"/>
    <property type="match status" value="1"/>
</dbReference>
<evidence type="ECO:0000313" key="5">
    <source>
        <dbReference type="EMBL" id="MBU3826069.1"/>
    </source>
</evidence>
<feature type="transmembrane region" description="Helical" evidence="3">
    <location>
        <begin position="408"/>
        <end position="427"/>
    </location>
</feature>
<dbReference type="InterPro" id="IPR039672">
    <property type="entry name" value="MFS_2"/>
</dbReference>
<feature type="transmembrane region" description="Helical" evidence="3">
    <location>
        <begin position="327"/>
        <end position="350"/>
    </location>
</feature>
<feature type="transmembrane region" description="Helical" evidence="3">
    <location>
        <begin position="25"/>
        <end position="42"/>
    </location>
</feature>
<dbReference type="GO" id="GO:0005886">
    <property type="term" value="C:plasma membrane"/>
    <property type="evidence" value="ECO:0007669"/>
    <property type="project" value="TreeGrafter"/>
</dbReference>
<dbReference type="Pfam" id="PF13347">
    <property type="entry name" value="MFS_2"/>
    <property type="match status" value="1"/>
</dbReference>
<dbReference type="Proteomes" id="UP000824150">
    <property type="component" value="Unassembled WGS sequence"/>
</dbReference>
<sequence length="622" mass="67783">MAKYNHSPQRLEELAYSVGGLGKDLIYWLVTAFFMLYLSLSGKCSGSFVLGLFIVGRLFDALSDPLLGYVCDLTRSRWGKFKPYLALGMILSALTTPALFYDPGFNAAAFQIYAASIFLLWTLCYTFSDIPYWALIADFGARPRIREKMAMLARLGTLLGAQLIIAVGSSVIISTPAIALRSALFDVALWTAAAFVLTQIFMLCLVQDRSLQLTPQPLKLRASLRFILSNDELLIVAAVTLCLQITVGLAHTAIFTHLASSSPALNAAALSGAVGQALSLILLLPLIKRLGRRKLFVFGALALCVGALLMCLLRLDNLQTPFTLCATYTLFSIGLALCSVLTTIMLADSVDYGEFKTGIRAEGLLFATQTMCVKFGLVLAYLISGFQAAFSALIALPTGLKVPAQFDFRLLLILSALFALFMLGLYLKRYRLHGIFFNNMLATLEFLRKPKENLSAESFTSSPTMVRYALDESCIVRHHAAGRNLTLIVEELCARLAAQGSVGSTYALMQDIAKRHEESSCAIAQGIAIAHARGSFALRPAMALCVLDQPLKELVCPDGSCCDLIFLIVAPDDGSSHLTLLGRLSLMLNEPGFADKLRQASSPHEIYARLLQCSLKITRSLE</sequence>